<evidence type="ECO:0000313" key="2">
    <source>
        <dbReference type="EMBL" id="MBQ0933763.1"/>
    </source>
</evidence>
<protein>
    <submittedName>
        <fullName evidence="2">Uncharacterized protein</fullName>
    </submittedName>
</protein>
<keyword evidence="3" id="KW-1185">Reference proteome</keyword>
<proteinExistence type="predicted"/>
<dbReference type="RefSeq" id="WP_210805036.1">
    <property type="nucleotide sequence ID" value="NZ_JAGQDG010000001.1"/>
</dbReference>
<feature type="chain" id="PRO_5045481824" evidence="1">
    <location>
        <begin position="27"/>
        <end position="232"/>
    </location>
</feature>
<keyword evidence="1" id="KW-0732">Signal</keyword>
<name>A0ABS5DRJ1_9BURK</name>
<reference evidence="2 3" key="1">
    <citation type="submission" date="2021-04" db="EMBL/GenBank/DDBJ databases">
        <title>The genome sequence of type strain Ideonella paludis KCTC 32238.</title>
        <authorList>
            <person name="Liu Y."/>
        </authorList>
    </citation>
    <scope>NUCLEOTIDE SEQUENCE [LARGE SCALE GENOMIC DNA]</scope>
    <source>
        <strain evidence="2 3">KCTC 32238</strain>
    </source>
</reference>
<evidence type="ECO:0000313" key="3">
    <source>
        <dbReference type="Proteomes" id="UP000672097"/>
    </source>
</evidence>
<gene>
    <name evidence="2" type="ORF">KAK11_00375</name>
</gene>
<organism evidence="2 3">
    <name type="scientific">Ideonella paludis</name>
    <dbReference type="NCBI Taxonomy" id="1233411"/>
    <lineage>
        <taxon>Bacteria</taxon>
        <taxon>Pseudomonadati</taxon>
        <taxon>Pseudomonadota</taxon>
        <taxon>Betaproteobacteria</taxon>
        <taxon>Burkholderiales</taxon>
        <taxon>Sphaerotilaceae</taxon>
        <taxon>Ideonella</taxon>
    </lineage>
</organism>
<accession>A0ABS5DRJ1</accession>
<evidence type="ECO:0000256" key="1">
    <source>
        <dbReference type="SAM" id="SignalP"/>
    </source>
</evidence>
<feature type="signal peptide" evidence="1">
    <location>
        <begin position="1"/>
        <end position="26"/>
    </location>
</feature>
<sequence>MSVITRALRTLGLSTVLAVSALSAQAQSSTVCGPDVLATIAKQLAPNPKISEAENLKLQAQLYEQYSFCGTGDAKNIPPTDPFYAAANQCGAKATYTGSLYYEEMSCCGYDPQRRAFACPVKIKQNFGFGLAANPGSREYVLHCVDAGAGFVPVGQDSVHLADSTLAPSWQFAVIANAVDNLQTVQPTTGLARNARSILSWNFKPVNAAGQLDCNYKPIWGNVLEYKIRLNQ</sequence>
<dbReference type="Proteomes" id="UP000672097">
    <property type="component" value="Unassembled WGS sequence"/>
</dbReference>
<dbReference type="EMBL" id="JAGQDG010000001">
    <property type="protein sequence ID" value="MBQ0933763.1"/>
    <property type="molecule type" value="Genomic_DNA"/>
</dbReference>
<comment type="caution">
    <text evidence="2">The sequence shown here is derived from an EMBL/GenBank/DDBJ whole genome shotgun (WGS) entry which is preliminary data.</text>
</comment>